<evidence type="ECO:0000313" key="1">
    <source>
        <dbReference type="EMBL" id="ODR55598.1"/>
    </source>
</evidence>
<name>A0A1E3UNU9_9FIRM</name>
<gene>
    <name evidence="1" type="ORF">BEI59_00005</name>
</gene>
<protein>
    <submittedName>
        <fullName evidence="1">Uncharacterized protein</fullName>
    </submittedName>
</protein>
<reference evidence="1 2" key="1">
    <citation type="submission" date="2016-08" db="EMBL/GenBank/DDBJ databases">
        <authorList>
            <person name="Seilhamer J.J."/>
        </authorList>
    </citation>
    <scope>NUCLEOTIDE SEQUENCE [LARGE SCALE GENOMIC DNA]</scope>
    <source>
        <strain evidence="1 2">NML150140-1</strain>
    </source>
</reference>
<accession>A0A1E3UNU9</accession>
<sequence>MFAVVLRTGVFITPLTGSSVWPGMRQGKGRPHPETRSPLAGRGFWTIKIIRKAKDKTSD</sequence>
<dbReference type="EMBL" id="MEHA01000001">
    <property type="protein sequence ID" value="ODR55598.1"/>
    <property type="molecule type" value="Genomic_DNA"/>
</dbReference>
<organism evidence="1 2">
    <name type="scientific">Eisenbergiella tayi</name>
    <dbReference type="NCBI Taxonomy" id="1432052"/>
    <lineage>
        <taxon>Bacteria</taxon>
        <taxon>Bacillati</taxon>
        <taxon>Bacillota</taxon>
        <taxon>Clostridia</taxon>
        <taxon>Lachnospirales</taxon>
        <taxon>Lachnospiraceae</taxon>
        <taxon>Eisenbergiella</taxon>
    </lineage>
</organism>
<dbReference type="AlphaFoldDB" id="A0A1E3UNU9"/>
<dbReference type="Proteomes" id="UP000094271">
    <property type="component" value="Unassembled WGS sequence"/>
</dbReference>
<evidence type="ECO:0000313" key="2">
    <source>
        <dbReference type="Proteomes" id="UP000094271"/>
    </source>
</evidence>
<proteinExistence type="predicted"/>
<comment type="caution">
    <text evidence="1">The sequence shown here is derived from an EMBL/GenBank/DDBJ whole genome shotgun (WGS) entry which is preliminary data.</text>
</comment>